<gene>
    <name evidence="2" type="ORF">OCTVUL_1B003504</name>
</gene>
<evidence type="ECO:0000313" key="2">
    <source>
        <dbReference type="EMBL" id="CAI9724746.1"/>
    </source>
</evidence>
<dbReference type="EMBL" id="OX597819">
    <property type="protein sequence ID" value="CAI9724746.1"/>
    <property type="molecule type" value="Genomic_DNA"/>
</dbReference>
<reference evidence="2" key="1">
    <citation type="submission" date="2023-08" db="EMBL/GenBank/DDBJ databases">
        <authorList>
            <person name="Alioto T."/>
            <person name="Alioto T."/>
            <person name="Gomez Garrido J."/>
        </authorList>
    </citation>
    <scope>NUCLEOTIDE SEQUENCE</scope>
</reference>
<keyword evidence="3" id="KW-1185">Reference proteome</keyword>
<protein>
    <submittedName>
        <fullName evidence="2">Uncharacterized protein</fullName>
    </submittedName>
</protein>
<accession>A0AA36F3V6</accession>
<evidence type="ECO:0000256" key="1">
    <source>
        <dbReference type="SAM" id="SignalP"/>
    </source>
</evidence>
<dbReference type="AlphaFoldDB" id="A0AA36F3V6"/>
<keyword evidence="1" id="KW-0732">Signal</keyword>
<dbReference type="Proteomes" id="UP001162480">
    <property type="component" value="Chromosome 6"/>
</dbReference>
<feature type="chain" id="PRO_5041389198" evidence="1">
    <location>
        <begin position="29"/>
        <end position="87"/>
    </location>
</feature>
<sequence>MAAFSPEHFRVCFITTLLLLLLFHNGNPLYYSGHPGKGNYPRLGKRYKTSLHKILPLHSNHQVIQYSNNLVRRIYKILDNLNSDLKD</sequence>
<name>A0AA36F3V6_OCTVU</name>
<organism evidence="2 3">
    <name type="scientific">Octopus vulgaris</name>
    <name type="common">Common octopus</name>
    <dbReference type="NCBI Taxonomy" id="6645"/>
    <lineage>
        <taxon>Eukaryota</taxon>
        <taxon>Metazoa</taxon>
        <taxon>Spiralia</taxon>
        <taxon>Lophotrochozoa</taxon>
        <taxon>Mollusca</taxon>
        <taxon>Cephalopoda</taxon>
        <taxon>Coleoidea</taxon>
        <taxon>Octopodiformes</taxon>
        <taxon>Octopoda</taxon>
        <taxon>Incirrata</taxon>
        <taxon>Octopodidae</taxon>
        <taxon>Octopus</taxon>
    </lineage>
</organism>
<feature type="signal peptide" evidence="1">
    <location>
        <begin position="1"/>
        <end position="28"/>
    </location>
</feature>
<evidence type="ECO:0000313" key="3">
    <source>
        <dbReference type="Proteomes" id="UP001162480"/>
    </source>
</evidence>
<proteinExistence type="predicted"/>